<dbReference type="InterPro" id="IPR044868">
    <property type="entry name" value="Rpn13/ADRM1_Pru"/>
</dbReference>
<feature type="region of interest" description="Disordered" evidence="6">
    <location>
        <begin position="143"/>
        <end position="242"/>
    </location>
</feature>
<evidence type="ECO:0000313" key="8">
    <source>
        <dbReference type="Proteomes" id="UP000095282"/>
    </source>
</evidence>
<feature type="compositionally biased region" description="Low complexity" evidence="6">
    <location>
        <begin position="181"/>
        <end position="190"/>
    </location>
</feature>
<feature type="compositionally biased region" description="Acidic residues" evidence="6">
    <location>
        <begin position="191"/>
        <end position="206"/>
    </location>
</feature>
<evidence type="ECO:0000256" key="4">
    <source>
        <dbReference type="ARBA" id="ARBA00022942"/>
    </source>
</evidence>
<dbReference type="AlphaFoldDB" id="A0A1I7UR62"/>
<proteinExistence type="predicted"/>
<feature type="compositionally biased region" description="Low complexity" evidence="6">
    <location>
        <begin position="158"/>
        <end position="167"/>
    </location>
</feature>
<keyword evidence="8" id="KW-1185">Reference proteome</keyword>
<dbReference type="GO" id="GO:0008541">
    <property type="term" value="C:proteasome regulatory particle, lid subcomplex"/>
    <property type="evidence" value="ECO:0007669"/>
    <property type="project" value="TreeGrafter"/>
</dbReference>
<reference evidence="9" key="1">
    <citation type="submission" date="2016-11" db="UniProtKB">
        <authorList>
            <consortium name="WormBaseParasite"/>
        </authorList>
    </citation>
    <scope>IDENTIFICATION</scope>
</reference>
<keyword evidence="5" id="KW-0539">Nucleus</keyword>
<feature type="compositionally biased region" description="Basic and acidic residues" evidence="6">
    <location>
        <begin position="232"/>
        <end position="242"/>
    </location>
</feature>
<name>A0A1I7UR62_9PELO</name>
<dbReference type="WBParaSite" id="Csp11.Scaffold630.g18522.t1">
    <property type="protein sequence ID" value="Csp11.Scaffold630.g18522.t1"/>
    <property type="gene ID" value="Csp11.Scaffold630.g18522"/>
</dbReference>
<comment type="subcellular location">
    <subcellularLocation>
        <location evidence="2">Cytoplasm</location>
    </subcellularLocation>
    <subcellularLocation>
        <location evidence="1">Nucleus</location>
    </subcellularLocation>
</comment>
<keyword evidence="3" id="KW-0963">Cytoplasm</keyword>
<dbReference type="PROSITE" id="PS51917">
    <property type="entry name" value="PRU"/>
    <property type="match status" value="1"/>
</dbReference>
<evidence type="ECO:0000256" key="6">
    <source>
        <dbReference type="SAM" id="MobiDB-lite"/>
    </source>
</evidence>
<dbReference type="PANTHER" id="PTHR12225">
    <property type="entry name" value="ADHESION REGULATING MOLECULE 1 110 KDA CELL MEMBRANE GLYCOPROTEIN"/>
    <property type="match status" value="1"/>
</dbReference>
<dbReference type="InterPro" id="IPR006773">
    <property type="entry name" value="Rpn13/ADRM1"/>
</dbReference>
<dbReference type="GO" id="GO:0061133">
    <property type="term" value="F:endopeptidase activator activity"/>
    <property type="evidence" value="ECO:0007669"/>
    <property type="project" value="TreeGrafter"/>
</dbReference>
<dbReference type="GO" id="GO:0070628">
    <property type="term" value="F:proteasome binding"/>
    <property type="evidence" value="ECO:0007669"/>
    <property type="project" value="TreeGrafter"/>
</dbReference>
<evidence type="ECO:0000256" key="1">
    <source>
        <dbReference type="ARBA" id="ARBA00004123"/>
    </source>
</evidence>
<dbReference type="Pfam" id="PF04683">
    <property type="entry name" value="Rpn13_ADRM1_Pru"/>
    <property type="match status" value="1"/>
</dbReference>
<dbReference type="GO" id="GO:0005634">
    <property type="term" value="C:nucleus"/>
    <property type="evidence" value="ECO:0007669"/>
    <property type="project" value="UniProtKB-SubCell"/>
</dbReference>
<organism evidence="8 9">
    <name type="scientific">Caenorhabditis tropicalis</name>
    <dbReference type="NCBI Taxonomy" id="1561998"/>
    <lineage>
        <taxon>Eukaryota</taxon>
        <taxon>Metazoa</taxon>
        <taxon>Ecdysozoa</taxon>
        <taxon>Nematoda</taxon>
        <taxon>Chromadorea</taxon>
        <taxon>Rhabditida</taxon>
        <taxon>Rhabditina</taxon>
        <taxon>Rhabditomorpha</taxon>
        <taxon>Rhabditoidea</taxon>
        <taxon>Rhabditidae</taxon>
        <taxon>Peloderinae</taxon>
        <taxon>Caenorhabditis</taxon>
    </lineage>
</organism>
<dbReference type="InterPro" id="IPR038633">
    <property type="entry name" value="Rpn13/ADRM1_Pru_sf"/>
</dbReference>
<protein>
    <submittedName>
        <fullName evidence="9">Pru domain-containing protein</fullName>
    </submittedName>
</protein>
<dbReference type="PANTHER" id="PTHR12225:SF0">
    <property type="entry name" value="PROTEASOMAL UBIQUITIN RECEPTOR ADRM1"/>
    <property type="match status" value="1"/>
</dbReference>
<dbReference type="Gene3D" id="2.30.29.70">
    <property type="entry name" value="Proteasomal ubiquitin receptor Rpn13/ADRM1"/>
    <property type="match status" value="1"/>
</dbReference>
<feature type="domain" description="Pru" evidence="7">
    <location>
        <begin position="12"/>
        <end position="140"/>
    </location>
</feature>
<dbReference type="GO" id="GO:0005737">
    <property type="term" value="C:cytoplasm"/>
    <property type="evidence" value="ECO:0007669"/>
    <property type="project" value="UniProtKB-SubCell"/>
</dbReference>
<dbReference type="STRING" id="1561998.A0A1I7UR62"/>
<evidence type="ECO:0000256" key="2">
    <source>
        <dbReference type="ARBA" id="ARBA00004496"/>
    </source>
</evidence>
<evidence type="ECO:0000313" key="9">
    <source>
        <dbReference type="WBParaSite" id="Csp11.Scaffold630.g18522.t1"/>
    </source>
</evidence>
<accession>A0A1I7UR62</accession>
<evidence type="ECO:0000256" key="5">
    <source>
        <dbReference type="ARBA" id="ARBA00023242"/>
    </source>
</evidence>
<keyword evidence="4" id="KW-0647">Proteasome</keyword>
<feature type="compositionally biased region" description="Basic and acidic residues" evidence="6">
    <location>
        <begin position="143"/>
        <end position="156"/>
    </location>
</feature>
<dbReference type="eggNOG" id="KOG3037">
    <property type="taxonomic scope" value="Eukaryota"/>
</dbReference>
<sequence>MMFNGPPPPPPTDKRVILSARMGRSLLIQKEGSVNPNEREVVAQPEKGLFYIELDDSKIPHVRWKNRVTKEIQLDLMILPDDVIFKRIRNVEGEQVYLLKYRHNRDAYPEGGIYAFWMQDLGGDKNGDFADKVHRELNFNSLKRLDPTGNHKEPPKEVAPAVEPVEPVDSEGSAGSPDPIAEAVVEASSEPSEDASEDASSEDTSSEAEATGESSQRVAAEGSPNGPVAKRNRPDDEEKMGK</sequence>
<dbReference type="Proteomes" id="UP000095282">
    <property type="component" value="Unplaced"/>
</dbReference>
<evidence type="ECO:0000256" key="3">
    <source>
        <dbReference type="ARBA" id="ARBA00022490"/>
    </source>
</evidence>
<evidence type="ECO:0000259" key="7">
    <source>
        <dbReference type="PROSITE" id="PS51917"/>
    </source>
</evidence>